<dbReference type="PATRIC" id="fig|1423734.3.peg.58"/>
<dbReference type="OrthoDB" id="2187056at2"/>
<comment type="caution">
    <text evidence="1">The sequence shown here is derived from an EMBL/GenBank/DDBJ whole genome shotgun (WGS) entry which is preliminary data.</text>
</comment>
<evidence type="ECO:0000313" key="2">
    <source>
        <dbReference type="Proteomes" id="UP000051236"/>
    </source>
</evidence>
<proteinExistence type="predicted"/>
<evidence type="ECO:0000313" key="1">
    <source>
        <dbReference type="EMBL" id="KRM36159.1"/>
    </source>
</evidence>
<accession>X0QRS7</accession>
<dbReference type="eggNOG" id="ENOG502ZS6Q">
    <property type="taxonomic scope" value="Bacteria"/>
</dbReference>
<dbReference type="EMBL" id="AZGA01000006">
    <property type="protein sequence ID" value="KRM36159.1"/>
    <property type="molecule type" value="Genomic_DNA"/>
</dbReference>
<gene>
    <name evidence="1" type="ORF">FC83_GL000058</name>
</gene>
<dbReference type="AlphaFoldDB" id="X0QRS7"/>
<sequence>MAYTDLAMIAQDVILEKYGDTQRFSTAILGGDSHLIADWVSGDIQLSGKQLQEIRKLFTDYEWMLCQKAIFQAQTIPELDNKAAYIYNQAKKHVAQHWVKADNCKSAFKDELVLKRPVIHLRLTLNYDLWGFNDVLDFIVPARIQRAIETQELDLLTWADNLQVSDRSAK</sequence>
<protein>
    <submittedName>
        <fullName evidence="1">Uncharacterized protein</fullName>
    </submittedName>
</protein>
<dbReference type="STRING" id="1423734.FC83_GL000058"/>
<reference evidence="1 2" key="1">
    <citation type="journal article" date="2015" name="Genome Announc.">
        <title>Expanding the biotechnology potential of lactobacilli through comparative genomics of 213 strains and associated genera.</title>
        <authorList>
            <person name="Sun Z."/>
            <person name="Harris H.M."/>
            <person name="McCann A."/>
            <person name="Guo C."/>
            <person name="Argimon S."/>
            <person name="Zhang W."/>
            <person name="Yang X."/>
            <person name="Jeffery I.B."/>
            <person name="Cooney J.C."/>
            <person name="Kagawa T.F."/>
            <person name="Liu W."/>
            <person name="Song Y."/>
            <person name="Salvetti E."/>
            <person name="Wrobel A."/>
            <person name="Rasinkangas P."/>
            <person name="Parkhill J."/>
            <person name="Rea M.C."/>
            <person name="O'Sullivan O."/>
            <person name="Ritari J."/>
            <person name="Douillard F.P."/>
            <person name="Paul Ross R."/>
            <person name="Yang R."/>
            <person name="Briner A.E."/>
            <person name="Felis G.E."/>
            <person name="de Vos W.M."/>
            <person name="Barrangou R."/>
            <person name="Klaenhammer T.R."/>
            <person name="Caufield P.W."/>
            <person name="Cui Y."/>
            <person name="Zhang H."/>
            <person name="O'Toole P.W."/>
        </authorList>
    </citation>
    <scope>NUCLEOTIDE SEQUENCE [LARGE SCALE GENOMIC DNA]</scope>
    <source>
        <strain evidence="1 2">DSM 18527</strain>
    </source>
</reference>
<dbReference type="RefSeq" id="WP_052004941.1">
    <property type="nucleotide sequence ID" value="NZ_AZGA01000006.1"/>
</dbReference>
<keyword evidence="2" id="KW-1185">Reference proteome</keyword>
<dbReference type="Proteomes" id="UP000051236">
    <property type="component" value="Unassembled WGS sequence"/>
</dbReference>
<organism evidence="1 2">
    <name type="scientific">Agrilactobacillus composti DSM 18527 = JCM 14202</name>
    <dbReference type="NCBI Taxonomy" id="1423734"/>
    <lineage>
        <taxon>Bacteria</taxon>
        <taxon>Bacillati</taxon>
        <taxon>Bacillota</taxon>
        <taxon>Bacilli</taxon>
        <taxon>Lactobacillales</taxon>
        <taxon>Lactobacillaceae</taxon>
        <taxon>Agrilactobacillus</taxon>
    </lineage>
</organism>
<name>X0QRS7_9LACO</name>